<evidence type="ECO:0008006" key="3">
    <source>
        <dbReference type="Google" id="ProtNLM"/>
    </source>
</evidence>
<dbReference type="STRING" id="582672.SAMN05216360_102411"/>
<evidence type="ECO:0000313" key="1">
    <source>
        <dbReference type="EMBL" id="SDM55060.1"/>
    </source>
</evidence>
<keyword evidence="2" id="KW-1185">Reference proteome</keyword>
<dbReference type="RefSeq" id="WP_091713705.1">
    <property type="nucleotide sequence ID" value="NZ_FNHS01000002.1"/>
</dbReference>
<protein>
    <recommendedName>
        <fullName evidence="3">DUF3618 domain-containing protein</fullName>
    </recommendedName>
</protein>
<dbReference type="EMBL" id="FNHS01000002">
    <property type="protein sequence ID" value="SDM55060.1"/>
    <property type="molecule type" value="Genomic_DNA"/>
</dbReference>
<dbReference type="InterPro" id="IPR022062">
    <property type="entry name" value="DUF3618"/>
</dbReference>
<reference evidence="2" key="1">
    <citation type="submission" date="2016-10" db="EMBL/GenBank/DDBJ databases">
        <authorList>
            <person name="Varghese N."/>
            <person name="Submissions S."/>
        </authorList>
    </citation>
    <scope>NUCLEOTIDE SEQUENCE [LARGE SCALE GENOMIC DNA]</scope>
    <source>
        <strain evidence="2">BL47</strain>
    </source>
</reference>
<organism evidence="1 2">
    <name type="scientific">Methylobacterium phyllostachyos</name>
    <dbReference type="NCBI Taxonomy" id="582672"/>
    <lineage>
        <taxon>Bacteria</taxon>
        <taxon>Pseudomonadati</taxon>
        <taxon>Pseudomonadota</taxon>
        <taxon>Alphaproteobacteria</taxon>
        <taxon>Hyphomicrobiales</taxon>
        <taxon>Methylobacteriaceae</taxon>
        <taxon>Methylobacterium</taxon>
    </lineage>
</organism>
<gene>
    <name evidence="1" type="ORF">SAMN05216360_102411</name>
</gene>
<name>A0A1G9U504_9HYPH</name>
<evidence type="ECO:0000313" key="2">
    <source>
        <dbReference type="Proteomes" id="UP000198704"/>
    </source>
</evidence>
<accession>A0A1G9U504</accession>
<proteinExistence type="predicted"/>
<dbReference type="OrthoDB" id="7471221at2"/>
<sequence>MTSDADALEREIEASRDRLDQTLDRLTQRLTPTGIADDMLGTVRRDATGAGLYDGALEAVRRNPVPVLLMCLGTVMLLNGKKPREPATYRAVRDPDRYAAAAVTSAPKDHR</sequence>
<dbReference type="Pfam" id="PF12277">
    <property type="entry name" value="DUF3618"/>
    <property type="match status" value="1"/>
</dbReference>
<dbReference type="Proteomes" id="UP000198704">
    <property type="component" value="Unassembled WGS sequence"/>
</dbReference>
<dbReference type="AlphaFoldDB" id="A0A1G9U504"/>